<comment type="caution">
    <text evidence="1">The sequence shown here is derived from an EMBL/GenBank/DDBJ whole genome shotgun (WGS) entry which is preliminary data.</text>
</comment>
<sequence>MPIPPAPMTYQCSACNWKRTVVPRSDCLTFGKDIFVECPRCQKPLTARPATTLEATLAKLMPRFR</sequence>
<evidence type="ECO:0000313" key="1">
    <source>
        <dbReference type="EMBL" id="RHW19566.1"/>
    </source>
</evidence>
<proteinExistence type="predicted"/>
<protein>
    <submittedName>
        <fullName evidence="1">Uncharacterized protein</fullName>
    </submittedName>
</protein>
<dbReference type="EMBL" id="QJSA01000025">
    <property type="protein sequence ID" value="RHW19566.1"/>
    <property type="molecule type" value="Genomic_DNA"/>
</dbReference>
<accession>A0A396RTV8</accession>
<evidence type="ECO:0000313" key="2">
    <source>
        <dbReference type="Proteomes" id="UP000265745"/>
    </source>
</evidence>
<reference evidence="1 2" key="1">
    <citation type="submission" date="2018-06" db="EMBL/GenBank/DDBJ databases">
        <title>Pseudomonas jilinensis sp. nov., isolated from the production water of Jilin Oilfield in China.</title>
        <authorList>
            <person name="Wang J."/>
        </authorList>
    </citation>
    <scope>NUCLEOTIDE SEQUENCE [LARGE SCALE GENOMIC DNA]</scope>
    <source>
        <strain evidence="1 2">JS15-10A1</strain>
    </source>
</reference>
<dbReference type="AlphaFoldDB" id="A0A396RTV8"/>
<keyword evidence="2" id="KW-1185">Reference proteome</keyword>
<organism evidence="1 2">
    <name type="scientific">Pseudomonas jilinensis</name>
    <dbReference type="NCBI Taxonomy" id="2078689"/>
    <lineage>
        <taxon>Bacteria</taxon>
        <taxon>Pseudomonadati</taxon>
        <taxon>Pseudomonadota</taxon>
        <taxon>Gammaproteobacteria</taxon>
        <taxon>Pseudomonadales</taxon>
        <taxon>Pseudomonadaceae</taxon>
        <taxon>Pseudomonas</taxon>
    </lineage>
</organism>
<name>A0A396RTV8_9PSED</name>
<gene>
    <name evidence="1" type="ORF">C2846_18130</name>
</gene>
<dbReference type="Proteomes" id="UP000265745">
    <property type="component" value="Unassembled WGS sequence"/>
</dbReference>
<dbReference type="OrthoDB" id="9135395at2"/>